<evidence type="ECO:0000313" key="2">
    <source>
        <dbReference type="EMBL" id="MBS8263493.1"/>
    </source>
</evidence>
<dbReference type="RefSeq" id="WP_213366969.1">
    <property type="nucleotide sequence ID" value="NZ_QTKX01000001.1"/>
</dbReference>
<name>A0A944CKL5_9BACI</name>
<evidence type="ECO:0000256" key="1">
    <source>
        <dbReference type="SAM" id="MobiDB-lite"/>
    </source>
</evidence>
<dbReference type="AlphaFoldDB" id="A0A944CKL5"/>
<accession>A0A944CKL5</accession>
<organism evidence="2 3">
    <name type="scientific">Mesobacillus boroniphilus</name>
    <dbReference type="NCBI Taxonomy" id="308892"/>
    <lineage>
        <taxon>Bacteria</taxon>
        <taxon>Bacillati</taxon>
        <taxon>Bacillota</taxon>
        <taxon>Bacilli</taxon>
        <taxon>Bacillales</taxon>
        <taxon>Bacillaceae</taxon>
        <taxon>Mesobacillus</taxon>
    </lineage>
</organism>
<protein>
    <submittedName>
        <fullName evidence="2">Uncharacterized protein</fullName>
    </submittedName>
</protein>
<feature type="compositionally biased region" description="Polar residues" evidence="1">
    <location>
        <begin position="39"/>
        <end position="60"/>
    </location>
</feature>
<comment type="caution">
    <text evidence="2">The sequence shown here is derived from an EMBL/GenBank/DDBJ whole genome shotgun (WGS) entry which is preliminary data.</text>
</comment>
<reference evidence="2 3" key="1">
    <citation type="journal article" date="2021" name="Microorganisms">
        <title>Bacterial Dimethylsulfoniopropionate Biosynthesis in the East China Sea.</title>
        <authorList>
            <person name="Liu J."/>
            <person name="Zhang Y."/>
            <person name="Liu J."/>
            <person name="Zhong H."/>
            <person name="Williams B.T."/>
            <person name="Zheng Y."/>
            <person name="Curson A.R.J."/>
            <person name="Sun C."/>
            <person name="Sun H."/>
            <person name="Song D."/>
            <person name="Wagner Mackenzie B."/>
            <person name="Bermejo Martinez A."/>
            <person name="Todd J.D."/>
            <person name="Zhang X.H."/>
        </authorList>
    </citation>
    <scope>NUCLEOTIDE SEQUENCE [LARGE SCALE GENOMIC DNA]</scope>
    <source>
        <strain evidence="2 3">ESS08</strain>
    </source>
</reference>
<proteinExistence type="predicted"/>
<gene>
    <name evidence="2" type="ORF">DYI25_03440</name>
</gene>
<feature type="region of interest" description="Disordered" evidence="1">
    <location>
        <begin position="1"/>
        <end position="23"/>
    </location>
</feature>
<keyword evidence="3" id="KW-1185">Reference proteome</keyword>
<dbReference type="EMBL" id="QTKX01000001">
    <property type="protein sequence ID" value="MBS8263493.1"/>
    <property type="molecule type" value="Genomic_DNA"/>
</dbReference>
<feature type="region of interest" description="Disordered" evidence="1">
    <location>
        <begin position="37"/>
        <end position="60"/>
    </location>
</feature>
<dbReference type="Proteomes" id="UP000761411">
    <property type="component" value="Unassembled WGS sequence"/>
</dbReference>
<evidence type="ECO:0000313" key="3">
    <source>
        <dbReference type="Proteomes" id="UP000761411"/>
    </source>
</evidence>
<sequence>MSCGISWTGETPQELAPRRLNASPEEEFALRKPAVGLFHNSSRGKPSAWNGNQQPRLTQL</sequence>